<evidence type="ECO:0000313" key="9">
    <source>
        <dbReference type="Proteomes" id="UP000254051"/>
    </source>
</evidence>
<dbReference type="Gene3D" id="1.10.3860.10">
    <property type="entry name" value="Sodium:dicarboxylate symporter"/>
    <property type="match status" value="1"/>
</dbReference>
<dbReference type="GO" id="GO:0006835">
    <property type="term" value="P:dicarboxylic acid transport"/>
    <property type="evidence" value="ECO:0007669"/>
    <property type="project" value="TreeGrafter"/>
</dbReference>
<feature type="transmembrane region" description="Helical" evidence="7">
    <location>
        <begin position="304"/>
        <end position="321"/>
    </location>
</feature>
<dbReference type="GO" id="GO:0005886">
    <property type="term" value="C:plasma membrane"/>
    <property type="evidence" value="ECO:0007669"/>
    <property type="project" value="UniProtKB-SubCell"/>
</dbReference>
<dbReference type="Pfam" id="PF00375">
    <property type="entry name" value="SDF"/>
    <property type="match status" value="1"/>
</dbReference>
<evidence type="ECO:0000256" key="2">
    <source>
        <dbReference type="ARBA" id="ARBA00022448"/>
    </source>
</evidence>
<feature type="transmembrane region" description="Helical" evidence="7">
    <location>
        <begin position="328"/>
        <end position="346"/>
    </location>
</feature>
<evidence type="ECO:0000256" key="6">
    <source>
        <dbReference type="ARBA" id="ARBA00023136"/>
    </source>
</evidence>
<comment type="subcellular location">
    <subcellularLocation>
        <location evidence="1">Cell membrane</location>
        <topology evidence="1">Multi-pass membrane protein</topology>
    </subcellularLocation>
</comment>
<organism evidence="8 9">
    <name type="scientific">Faecalicatena contorta</name>
    <dbReference type="NCBI Taxonomy" id="39482"/>
    <lineage>
        <taxon>Bacteria</taxon>
        <taxon>Bacillati</taxon>
        <taxon>Bacillota</taxon>
        <taxon>Clostridia</taxon>
        <taxon>Lachnospirales</taxon>
        <taxon>Lachnospiraceae</taxon>
        <taxon>Faecalicatena</taxon>
    </lineage>
</organism>
<keyword evidence="6 7" id="KW-0472">Membrane</keyword>
<gene>
    <name evidence="8" type="ORF">SAMN05216529_11089</name>
</gene>
<accession>A0A315ZU80</accession>
<dbReference type="SUPFAM" id="SSF118215">
    <property type="entry name" value="Proton glutamate symport protein"/>
    <property type="match status" value="1"/>
</dbReference>
<reference evidence="9" key="1">
    <citation type="submission" date="2017-07" db="EMBL/GenBank/DDBJ databases">
        <authorList>
            <person name="Varghese N."/>
            <person name="Submissions S."/>
        </authorList>
    </citation>
    <scope>NUCLEOTIDE SEQUENCE [LARGE SCALE GENOMIC DNA]</scope>
    <source>
        <strain evidence="9">NLAE-zl-C134</strain>
    </source>
</reference>
<dbReference type="PANTHER" id="PTHR42865:SF7">
    <property type="entry name" value="PROTON_GLUTAMATE-ASPARTATE SYMPORTER"/>
    <property type="match status" value="1"/>
</dbReference>
<keyword evidence="2" id="KW-0813">Transport</keyword>
<protein>
    <submittedName>
        <fullName evidence="8">Na+/H+-dicarboxylate symporter</fullName>
    </submittedName>
</protein>
<dbReference type="PANTHER" id="PTHR42865">
    <property type="entry name" value="PROTON/GLUTAMATE-ASPARTATE SYMPORTER"/>
    <property type="match status" value="1"/>
</dbReference>
<evidence type="ECO:0000256" key="7">
    <source>
        <dbReference type="SAM" id="Phobius"/>
    </source>
</evidence>
<keyword evidence="4 7" id="KW-0812">Transmembrane</keyword>
<dbReference type="InterPro" id="IPR001991">
    <property type="entry name" value="Na-dicarboxylate_symporter"/>
</dbReference>
<keyword evidence="5 7" id="KW-1133">Transmembrane helix</keyword>
<evidence type="ECO:0000313" key="8">
    <source>
        <dbReference type="EMBL" id="SUQ15186.1"/>
    </source>
</evidence>
<proteinExistence type="predicted"/>
<feature type="transmembrane region" description="Helical" evidence="7">
    <location>
        <begin position="219"/>
        <end position="243"/>
    </location>
</feature>
<keyword evidence="3" id="KW-1003">Cell membrane</keyword>
<feature type="transmembrane region" description="Helical" evidence="7">
    <location>
        <begin position="80"/>
        <end position="102"/>
    </location>
</feature>
<feature type="transmembrane region" description="Helical" evidence="7">
    <location>
        <begin position="187"/>
        <end position="207"/>
    </location>
</feature>
<dbReference type="InterPro" id="IPR036458">
    <property type="entry name" value="Na:dicarbo_symporter_sf"/>
</dbReference>
<keyword evidence="9" id="KW-1185">Reference proteome</keyword>
<dbReference type="EMBL" id="UHJJ01000010">
    <property type="protein sequence ID" value="SUQ15186.1"/>
    <property type="molecule type" value="Genomic_DNA"/>
</dbReference>
<dbReference type="PRINTS" id="PR00173">
    <property type="entry name" value="EDTRNSPORT"/>
</dbReference>
<sequence length="415" mass="43297">MENSKKTKKRISLTNQIIAAMVLGIIAGLIGGKAIAPVEVVGNIFLRLIQMSVIVLIMGAVIEAVGRLEVSELGNLGVKILILFGVSTIIAAAIGCIFGMVLQPGRGVLIETDLNAAAFAAKEMSLQDMLLSFAPNNIVNAMTEGNMIQVIVFAILFGIGTSIMKGKKGSSRILDLLEEVNGILIEMVSKIMIFAPIGIGALIAATVGKSGVGILLPLIKFLLILAVGTFLHLAFCVAVTAAYCKTGFFNLSRKIANMTVVAFTTTSSAVTLPVKMKDSEEKLGVSKRISDLVNPLGMSLNSNGLAMFLSLAVVTIAQIYGQEVTIEMLLKIVVLASLACLGTVVVPGGGIVALTIVVPSLGLPLGGIAIMAGIDWFSGMFRTILNVDVDALAAMMIAKSAGELDDNILNNHTGG</sequence>
<evidence type="ECO:0000256" key="3">
    <source>
        <dbReference type="ARBA" id="ARBA00022475"/>
    </source>
</evidence>
<feature type="transmembrane region" description="Helical" evidence="7">
    <location>
        <begin position="147"/>
        <end position="166"/>
    </location>
</feature>
<feature type="transmembrane region" description="Helical" evidence="7">
    <location>
        <begin position="352"/>
        <end position="374"/>
    </location>
</feature>
<dbReference type="Proteomes" id="UP000254051">
    <property type="component" value="Unassembled WGS sequence"/>
</dbReference>
<feature type="transmembrane region" description="Helical" evidence="7">
    <location>
        <begin position="44"/>
        <end position="68"/>
    </location>
</feature>
<dbReference type="RefSeq" id="WP_109712772.1">
    <property type="nucleotide sequence ID" value="NZ_QGDS01000010.1"/>
</dbReference>
<feature type="transmembrane region" description="Helical" evidence="7">
    <location>
        <begin position="12"/>
        <end position="32"/>
    </location>
</feature>
<feature type="transmembrane region" description="Helical" evidence="7">
    <location>
        <begin position="255"/>
        <end position="274"/>
    </location>
</feature>
<evidence type="ECO:0000256" key="5">
    <source>
        <dbReference type="ARBA" id="ARBA00022989"/>
    </source>
</evidence>
<name>A0A315ZU80_9FIRM</name>
<dbReference type="AlphaFoldDB" id="A0A315ZU80"/>
<dbReference type="OrthoDB" id="9768885at2"/>
<dbReference type="GO" id="GO:0015293">
    <property type="term" value="F:symporter activity"/>
    <property type="evidence" value="ECO:0007669"/>
    <property type="project" value="UniProtKB-KW"/>
</dbReference>
<evidence type="ECO:0000256" key="4">
    <source>
        <dbReference type="ARBA" id="ARBA00022692"/>
    </source>
</evidence>
<evidence type="ECO:0000256" key="1">
    <source>
        <dbReference type="ARBA" id="ARBA00004651"/>
    </source>
</evidence>